<evidence type="ECO:0000313" key="1">
    <source>
        <dbReference type="EMBL" id="QYX80535.1"/>
    </source>
</evidence>
<reference evidence="1 2" key="1">
    <citation type="submission" date="2021-08" db="EMBL/GenBank/DDBJ databases">
        <authorList>
            <person name="Ping M."/>
        </authorList>
    </citation>
    <scope>NUCLEOTIDE SEQUENCE [LARGE SCALE GENOMIC DNA]</scope>
    <source>
        <strain evidence="1 2">MG28</strain>
    </source>
</reference>
<protein>
    <recommendedName>
        <fullName evidence="3">DUF1801 domain-containing protein</fullName>
    </recommendedName>
</protein>
<dbReference type="Proteomes" id="UP000827138">
    <property type="component" value="Chromosome"/>
</dbReference>
<name>A0ABX8XY23_9ACTN</name>
<evidence type="ECO:0008006" key="3">
    <source>
        <dbReference type="Google" id="ProtNLM"/>
    </source>
</evidence>
<sequence>MIKVTIEADPADMPALIQALAAQGADITLRSTARSGADRGGPALDPAVLDLLRTRAPAQQLDHFVSFVETEVHEHGAVAELGTDKTSYVKLYVPGPRKVGAYCYVRPDRGYLDFRVPIDAADGCRFAYARDVQRDNAHPVRCPLTKADALPEAHRLSALAREIAQNA</sequence>
<organism evidence="1 2">
    <name type="scientific">Streptomyces akebiae</name>
    <dbReference type="NCBI Taxonomy" id="2865673"/>
    <lineage>
        <taxon>Bacteria</taxon>
        <taxon>Bacillati</taxon>
        <taxon>Actinomycetota</taxon>
        <taxon>Actinomycetes</taxon>
        <taxon>Kitasatosporales</taxon>
        <taxon>Streptomycetaceae</taxon>
        <taxon>Streptomyces</taxon>
    </lineage>
</organism>
<gene>
    <name evidence="1" type="ORF">K1J60_32045</name>
</gene>
<dbReference type="RefSeq" id="WP_220649246.1">
    <property type="nucleotide sequence ID" value="NZ_CP080647.1"/>
</dbReference>
<dbReference type="EMBL" id="CP080647">
    <property type="protein sequence ID" value="QYX80535.1"/>
    <property type="molecule type" value="Genomic_DNA"/>
</dbReference>
<evidence type="ECO:0000313" key="2">
    <source>
        <dbReference type="Proteomes" id="UP000827138"/>
    </source>
</evidence>
<proteinExistence type="predicted"/>
<accession>A0ABX8XY23</accession>
<keyword evidence="2" id="KW-1185">Reference proteome</keyword>